<accession>A0ABR3A361</accession>
<evidence type="ECO:0000256" key="1">
    <source>
        <dbReference type="SAM" id="Phobius"/>
    </source>
</evidence>
<feature type="transmembrane region" description="Helical" evidence="1">
    <location>
        <begin position="169"/>
        <end position="192"/>
    </location>
</feature>
<evidence type="ECO:0000313" key="2">
    <source>
        <dbReference type="EMBL" id="KAL0067792.1"/>
    </source>
</evidence>
<sequence>MQRVDDTDSRLVYTPPEKWHTAGVEAEFMHSTHWTTTADAQMTFQFRGTKVSVFGTISSNTPQPATLNLFSVDDREPSSWSAAAQKPAVYKQLFFSSPTLEDGIHTLTMNVTINDSQTFIDYLEFEPSQSSSTSSFSSSTSTSLSTSGVPIPSTSVVFQASGGSLPAGAVAGISVAATLVVMSGLGCLFWWWRRRRHKRRRGVDSTEPQMTPYPLMSSNFQTTFVRPNMTAPSSGTWYESTSEYISATRASQKPPPPPYRE</sequence>
<protein>
    <submittedName>
        <fullName evidence="2">Uncharacterized protein</fullName>
    </submittedName>
</protein>
<keyword evidence="1" id="KW-1133">Transmembrane helix</keyword>
<organism evidence="2 3">
    <name type="scientific">Marasmius tenuissimus</name>
    <dbReference type="NCBI Taxonomy" id="585030"/>
    <lineage>
        <taxon>Eukaryota</taxon>
        <taxon>Fungi</taxon>
        <taxon>Dikarya</taxon>
        <taxon>Basidiomycota</taxon>
        <taxon>Agaricomycotina</taxon>
        <taxon>Agaricomycetes</taxon>
        <taxon>Agaricomycetidae</taxon>
        <taxon>Agaricales</taxon>
        <taxon>Marasmiineae</taxon>
        <taxon>Marasmiaceae</taxon>
        <taxon>Marasmius</taxon>
    </lineage>
</organism>
<comment type="caution">
    <text evidence="2">The sequence shown here is derived from an EMBL/GenBank/DDBJ whole genome shotgun (WGS) entry which is preliminary data.</text>
</comment>
<keyword evidence="1" id="KW-0472">Membrane</keyword>
<keyword evidence="1" id="KW-0812">Transmembrane</keyword>
<reference evidence="2 3" key="1">
    <citation type="submission" date="2024-05" db="EMBL/GenBank/DDBJ databases">
        <title>A draft genome resource for the thread blight pathogen Marasmius tenuissimus strain MS-2.</title>
        <authorList>
            <person name="Yulfo-Soto G.E."/>
            <person name="Baruah I.K."/>
            <person name="Amoako-Attah I."/>
            <person name="Bukari Y."/>
            <person name="Meinhardt L.W."/>
            <person name="Bailey B.A."/>
            <person name="Cohen S.P."/>
        </authorList>
    </citation>
    <scope>NUCLEOTIDE SEQUENCE [LARGE SCALE GENOMIC DNA]</scope>
    <source>
        <strain evidence="2 3">MS-2</strain>
    </source>
</reference>
<dbReference type="Gene3D" id="2.60.120.260">
    <property type="entry name" value="Galactose-binding domain-like"/>
    <property type="match status" value="1"/>
</dbReference>
<dbReference type="EMBL" id="JBBXMP010000023">
    <property type="protein sequence ID" value="KAL0067792.1"/>
    <property type="molecule type" value="Genomic_DNA"/>
</dbReference>
<dbReference type="Proteomes" id="UP001437256">
    <property type="component" value="Unassembled WGS sequence"/>
</dbReference>
<keyword evidence="3" id="KW-1185">Reference proteome</keyword>
<evidence type="ECO:0000313" key="3">
    <source>
        <dbReference type="Proteomes" id="UP001437256"/>
    </source>
</evidence>
<gene>
    <name evidence="2" type="ORF">AAF712_005232</name>
</gene>
<proteinExistence type="predicted"/>
<name>A0ABR3A361_9AGAR</name>